<proteinExistence type="predicted"/>
<gene>
    <name evidence="1" type="ORF">CDAR_82321</name>
</gene>
<dbReference type="Proteomes" id="UP001054837">
    <property type="component" value="Unassembled WGS sequence"/>
</dbReference>
<dbReference type="AlphaFoldDB" id="A0AAV4QCR0"/>
<evidence type="ECO:0000313" key="1">
    <source>
        <dbReference type="EMBL" id="GIY06087.1"/>
    </source>
</evidence>
<evidence type="ECO:0000313" key="2">
    <source>
        <dbReference type="Proteomes" id="UP001054837"/>
    </source>
</evidence>
<comment type="caution">
    <text evidence="1">The sequence shown here is derived from an EMBL/GenBank/DDBJ whole genome shotgun (WGS) entry which is preliminary data.</text>
</comment>
<accession>A0AAV4QCR0</accession>
<keyword evidence="2" id="KW-1185">Reference proteome</keyword>
<name>A0AAV4QCR0_9ARAC</name>
<organism evidence="1 2">
    <name type="scientific">Caerostris darwini</name>
    <dbReference type="NCBI Taxonomy" id="1538125"/>
    <lineage>
        <taxon>Eukaryota</taxon>
        <taxon>Metazoa</taxon>
        <taxon>Ecdysozoa</taxon>
        <taxon>Arthropoda</taxon>
        <taxon>Chelicerata</taxon>
        <taxon>Arachnida</taxon>
        <taxon>Araneae</taxon>
        <taxon>Araneomorphae</taxon>
        <taxon>Entelegynae</taxon>
        <taxon>Araneoidea</taxon>
        <taxon>Araneidae</taxon>
        <taxon>Caerostris</taxon>
    </lineage>
</organism>
<protein>
    <submittedName>
        <fullName evidence="1">Uncharacterized protein</fullName>
    </submittedName>
</protein>
<sequence length="87" mass="9958">MGRSSYSKSRRDSFESIDEKAETLFSAAEFIENLKMSGRKKRDAPNPSYRTGMGRIFAHAHTEKEIHVFAKKVTGKVYCYTLLHILS</sequence>
<dbReference type="EMBL" id="BPLQ01004171">
    <property type="protein sequence ID" value="GIY06087.1"/>
    <property type="molecule type" value="Genomic_DNA"/>
</dbReference>
<reference evidence="1 2" key="1">
    <citation type="submission" date="2021-06" db="EMBL/GenBank/DDBJ databases">
        <title>Caerostris darwini draft genome.</title>
        <authorList>
            <person name="Kono N."/>
            <person name="Arakawa K."/>
        </authorList>
    </citation>
    <scope>NUCLEOTIDE SEQUENCE [LARGE SCALE GENOMIC DNA]</scope>
</reference>